<feature type="region of interest" description="Disordered" evidence="2">
    <location>
        <begin position="300"/>
        <end position="435"/>
    </location>
</feature>
<evidence type="ECO:0000256" key="1">
    <source>
        <dbReference type="PROSITE-ProRule" id="PRU00723"/>
    </source>
</evidence>
<feature type="compositionally biased region" description="Basic and acidic residues" evidence="2">
    <location>
        <begin position="523"/>
        <end position="540"/>
    </location>
</feature>
<dbReference type="PROSITE" id="PS50103">
    <property type="entry name" value="ZF_C3H1"/>
    <property type="match status" value="1"/>
</dbReference>
<feature type="compositionally biased region" description="Low complexity" evidence="2">
    <location>
        <begin position="377"/>
        <end position="396"/>
    </location>
</feature>
<feature type="compositionally biased region" description="Low complexity" evidence="2">
    <location>
        <begin position="418"/>
        <end position="431"/>
    </location>
</feature>
<sequence>MAGTQYPKGPAFTSYSSNSPAPMMQQSTIPPRPFFFIARSNGLLVPLIPADELPFNVRLQGVQRVMPIEQTYGMQCVGSAPYTGMTYKLEQDISTPMQRSTSQPPGGPPNGHVRSQSNISVNPIAKYLAPDALARQALAQSGSNAAAAAMNRQAPAAAAHEIATSWRSNYQPSTASQSAPAKNGDKTQSLIDAILSSAGGAEEAARLGYVPKPSITPPSGALPDQDKKEYCTYWIRTGECDYIQQGCLYKHEMPDRATLSKIGFRTLPRWWAEKQTLMQGPGEQKERTLVGPVLKASEWLKKTKSGSDDSSSEDSGSERSSRKSSVSSTQETIKQDKPEEKPTPEVKPIRTLPSYTASPPLDRVRQASTMSDLIDFAAPTAPSSPSSIPASTQTTPCLTPANSTKTSPRLPSTPPTPISAQTKTPTSASAPAPEPVKVFVPRGENAEYHIAEATKKRNHQQLARRGAPVSTLGAVKPLEVQIQESQKARSGGKTGLTASRHARPRVPASAPVLVGCSGGGAMEAERRGRSLEKKDGLEKRRSARTGCRPRRPAGSSGGAGGKGKGKGKESTRMMGGEVVGGAEKK</sequence>
<feature type="region of interest" description="Disordered" evidence="2">
    <location>
        <begin position="1"/>
        <end position="24"/>
    </location>
</feature>
<evidence type="ECO:0000313" key="5">
    <source>
        <dbReference type="Proteomes" id="UP000799436"/>
    </source>
</evidence>
<evidence type="ECO:0000256" key="2">
    <source>
        <dbReference type="SAM" id="MobiDB-lite"/>
    </source>
</evidence>
<feature type="region of interest" description="Disordered" evidence="2">
    <location>
        <begin position="94"/>
        <end position="117"/>
    </location>
</feature>
<gene>
    <name evidence="4" type="ORF">EJ03DRAFT_374743</name>
</gene>
<feature type="zinc finger region" description="C3H1-type" evidence="1">
    <location>
        <begin position="225"/>
        <end position="254"/>
    </location>
</feature>
<dbReference type="GO" id="GO:0008270">
    <property type="term" value="F:zinc ion binding"/>
    <property type="evidence" value="ECO:0007669"/>
    <property type="project" value="UniProtKB-KW"/>
</dbReference>
<dbReference type="Proteomes" id="UP000799436">
    <property type="component" value="Unassembled WGS sequence"/>
</dbReference>
<feature type="compositionally biased region" description="Polar residues" evidence="2">
    <location>
        <begin position="94"/>
        <end position="104"/>
    </location>
</feature>
<keyword evidence="5" id="KW-1185">Reference proteome</keyword>
<dbReference type="OrthoDB" id="5355510at2759"/>
<dbReference type="EMBL" id="ML995837">
    <property type="protein sequence ID" value="KAF2769072.1"/>
    <property type="molecule type" value="Genomic_DNA"/>
</dbReference>
<feature type="compositionally biased region" description="Basic and acidic residues" evidence="2">
    <location>
        <begin position="333"/>
        <end position="348"/>
    </location>
</feature>
<proteinExistence type="predicted"/>
<dbReference type="InterPro" id="IPR000571">
    <property type="entry name" value="Znf_CCCH"/>
</dbReference>
<accession>A0A6G1L908</accession>
<evidence type="ECO:0000259" key="3">
    <source>
        <dbReference type="PROSITE" id="PS50103"/>
    </source>
</evidence>
<feature type="compositionally biased region" description="Basic residues" evidence="2">
    <location>
        <begin position="541"/>
        <end position="551"/>
    </location>
</feature>
<keyword evidence="1" id="KW-0863">Zinc-finger</keyword>
<feature type="region of interest" description="Disordered" evidence="2">
    <location>
        <begin position="454"/>
        <end position="585"/>
    </location>
</feature>
<keyword evidence="1" id="KW-0862">Zinc</keyword>
<keyword evidence="1" id="KW-0479">Metal-binding</keyword>
<name>A0A6G1L908_9PEZI</name>
<protein>
    <recommendedName>
        <fullName evidence="3">C3H1-type domain-containing protein</fullName>
    </recommendedName>
</protein>
<feature type="compositionally biased region" description="Polar residues" evidence="2">
    <location>
        <begin position="13"/>
        <end position="24"/>
    </location>
</feature>
<dbReference type="AlphaFoldDB" id="A0A6G1L908"/>
<organism evidence="4 5">
    <name type="scientific">Teratosphaeria nubilosa</name>
    <dbReference type="NCBI Taxonomy" id="161662"/>
    <lineage>
        <taxon>Eukaryota</taxon>
        <taxon>Fungi</taxon>
        <taxon>Dikarya</taxon>
        <taxon>Ascomycota</taxon>
        <taxon>Pezizomycotina</taxon>
        <taxon>Dothideomycetes</taxon>
        <taxon>Dothideomycetidae</taxon>
        <taxon>Mycosphaerellales</taxon>
        <taxon>Teratosphaeriaceae</taxon>
        <taxon>Teratosphaeria</taxon>
    </lineage>
</organism>
<reference evidence="4" key="1">
    <citation type="journal article" date="2020" name="Stud. Mycol.">
        <title>101 Dothideomycetes genomes: a test case for predicting lifestyles and emergence of pathogens.</title>
        <authorList>
            <person name="Haridas S."/>
            <person name="Albert R."/>
            <person name="Binder M."/>
            <person name="Bloem J."/>
            <person name="Labutti K."/>
            <person name="Salamov A."/>
            <person name="Andreopoulos B."/>
            <person name="Baker S."/>
            <person name="Barry K."/>
            <person name="Bills G."/>
            <person name="Bluhm B."/>
            <person name="Cannon C."/>
            <person name="Castanera R."/>
            <person name="Culley D."/>
            <person name="Daum C."/>
            <person name="Ezra D."/>
            <person name="Gonzalez J."/>
            <person name="Henrissat B."/>
            <person name="Kuo A."/>
            <person name="Liang C."/>
            <person name="Lipzen A."/>
            <person name="Lutzoni F."/>
            <person name="Magnuson J."/>
            <person name="Mondo S."/>
            <person name="Nolan M."/>
            <person name="Ohm R."/>
            <person name="Pangilinan J."/>
            <person name="Park H.-J."/>
            <person name="Ramirez L."/>
            <person name="Alfaro M."/>
            <person name="Sun H."/>
            <person name="Tritt A."/>
            <person name="Yoshinaga Y."/>
            <person name="Zwiers L.-H."/>
            <person name="Turgeon B."/>
            <person name="Goodwin S."/>
            <person name="Spatafora J."/>
            <person name="Crous P."/>
            <person name="Grigoriev I."/>
        </authorList>
    </citation>
    <scope>NUCLEOTIDE SEQUENCE</scope>
    <source>
        <strain evidence="4">CBS 116005</strain>
    </source>
</reference>
<evidence type="ECO:0000313" key="4">
    <source>
        <dbReference type="EMBL" id="KAF2769072.1"/>
    </source>
</evidence>
<feature type="domain" description="C3H1-type" evidence="3">
    <location>
        <begin position="225"/>
        <end position="254"/>
    </location>
</feature>